<reference evidence="2 3" key="1">
    <citation type="submission" date="2024-11" db="EMBL/GenBank/DDBJ databases">
        <authorList>
            <person name="Heng Y.C."/>
            <person name="Lim A.C.H."/>
            <person name="Lee J.K.Y."/>
            <person name="Kittelmann S."/>
        </authorList>
    </citation>
    <scope>NUCLEOTIDE SEQUENCE [LARGE SCALE GENOMIC DNA]</scope>
    <source>
        <strain evidence="2 3">WILCCON 0269</strain>
    </source>
</reference>
<keyword evidence="3" id="KW-1185">Reference proteome</keyword>
<dbReference type="EMBL" id="JBJHZX010000012">
    <property type="protein sequence ID" value="MFL0195859.1"/>
    <property type="molecule type" value="Genomic_DNA"/>
</dbReference>
<dbReference type="RefSeq" id="WP_406791976.1">
    <property type="nucleotide sequence ID" value="NZ_JBJHZX010000012.1"/>
</dbReference>
<evidence type="ECO:0000313" key="2">
    <source>
        <dbReference type="EMBL" id="MFL0195859.1"/>
    </source>
</evidence>
<organism evidence="2 3">
    <name type="scientific">Candidatus Clostridium eludens</name>
    <dbReference type="NCBI Taxonomy" id="3381663"/>
    <lineage>
        <taxon>Bacteria</taxon>
        <taxon>Bacillati</taxon>
        <taxon>Bacillota</taxon>
        <taxon>Clostridia</taxon>
        <taxon>Eubacteriales</taxon>
        <taxon>Clostridiaceae</taxon>
        <taxon>Clostridium</taxon>
    </lineage>
</organism>
<feature type="chain" id="PRO_5046717082" evidence="1">
    <location>
        <begin position="23"/>
        <end position="95"/>
    </location>
</feature>
<accession>A0ABW8SIK4</accession>
<evidence type="ECO:0000256" key="1">
    <source>
        <dbReference type="SAM" id="SignalP"/>
    </source>
</evidence>
<sequence>MLKKVIASAVFAIFMIISSVFMSVCAFASESTMNFNEIPIISPLYYNINSTSSTLDISGGTSTIKGSVQKTLLGKTIHLTLTCTLQKNQMVYGQV</sequence>
<gene>
    <name evidence="2" type="ORF">ACJDU8_09830</name>
</gene>
<protein>
    <submittedName>
        <fullName evidence="2">Uncharacterized protein</fullName>
    </submittedName>
</protein>
<proteinExistence type="predicted"/>
<keyword evidence="1" id="KW-0732">Signal</keyword>
<evidence type="ECO:0000313" key="3">
    <source>
        <dbReference type="Proteomes" id="UP001623660"/>
    </source>
</evidence>
<dbReference type="Proteomes" id="UP001623660">
    <property type="component" value="Unassembled WGS sequence"/>
</dbReference>
<comment type="caution">
    <text evidence="2">The sequence shown here is derived from an EMBL/GenBank/DDBJ whole genome shotgun (WGS) entry which is preliminary data.</text>
</comment>
<feature type="signal peptide" evidence="1">
    <location>
        <begin position="1"/>
        <end position="22"/>
    </location>
</feature>
<name>A0ABW8SIK4_9CLOT</name>